<accession>A0A0A0HQ59</accession>
<dbReference type="EMBL" id="AONH01000002">
    <property type="protein sequence ID" value="KGM89365.1"/>
    <property type="molecule type" value="Genomic_DNA"/>
</dbReference>
<sequence length="254" mass="27651">MSIPRLTANAAYATPVRRSPARPEPSRLPMRRYTHLWLTADGGIEEREQMAPALPLFDAAHSAFARGTLITTTRGPVAVEDLLPGDLLQTSAHGPLPVLRIGRMTLRPEDIASRSVNLTRIMADAFGIARPMADLLVGPGARILTRPRDLRNSIGSDHVLSPAHVLADGMHAFGVTPPRAATFYHLWLRRHALITANGLEVESFHPGAGFERDVGPSMLSLFLSLFPQIQEPHQFGPLAQLRLPLDAPDTLSVA</sequence>
<dbReference type="SUPFAM" id="SSF51294">
    <property type="entry name" value="Hedgehog/intein (Hint) domain"/>
    <property type="match status" value="1"/>
</dbReference>
<evidence type="ECO:0000313" key="2">
    <source>
        <dbReference type="EMBL" id="KGM89365.1"/>
    </source>
</evidence>
<dbReference type="Pfam" id="PF13403">
    <property type="entry name" value="Hint_2"/>
    <property type="match status" value="1"/>
</dbReference>
<dbReference type="eggNOG" id="COG2931">
    <property type="taxonomic scope" value="Bacteria"/>
</dbReference>
<dbReference type="InterPro" id="IPR036844">
    <property type="entry name" value="Hint_dom_sf"/>
</dbReference>
<dbReference type="InterPro" id="IPR028992">
    <property type="entry name" value="Hedgehog/Intein_dom"/>
</dbReference>
<dbReference type="OrthoDB" id="6305173at2"/>
<name>A0A0A0HQ59_9RHOB</name>
<evidence type="ECO:0000259" key="1">
    <source>
        <dbReference type="Pfam" id="PF13403"/>
    </source>
</evidence>
<dbReference type="Proteomes" id="UP000030021">
    <property type="component" value="Unassembled WGS sequence"/>
</dbReference>
<dbReference type="HOGENOM" id="CLU_090275_0_0_5"/>
<protein>
    <submittedName>
        <fullName evidence="2">Hint domain protein</fullName>
    </submittedName>
</protein>
<dbReference type="STRING" id="215743.ROSMUCSMR3_02354"/>
<comment type="caution">
    <text evidence="2">The sequence shown here is derived from an EMBL/GenBank/DDBJ whole genome shotgun (WGS) entry which is preliminary data.</text>
</comment>
<evidence type="ECO:0000313" key="3">
    <source>
        <dbReference type="Proteomes" id="UP000030021"/>
    </source>
</evidence>
<organism evidence="2 3">
    <name type="scientific">Roseovarius mucosus DSM 17069</name>
    <dbReference type="NCBI Taxonomy" id="1288298"/>
    <lineage>
        <taxon>Bacteria</taxon>
        <taxon>Pseudomonadati</taxon>
        <taxon>Pseudomonadota</taxon>
        <taxon>Alphaproteobacteria</taxon>
        <taxon>Rhodobacterales</taxon>
        <taxon>Roseobacteraceae</taxon>
        <taxon>Roseovarius</taxon>
    </lineage>
</organism>
<reference evidence="2 3" key="1">
    <citation type="submission" date="2013-01" db="EMBL/GenBank/DDBJ databases">
        <authorList>
            <person name="Fiebig A."/>
            <person name="Goeker M."/>
            <person name="Klenk H.-P.P."/>
        </authorList>
    </citation>
    <scope>NUCLEOTIDE SEQUENCE [LARGE SCALE GENOMIC DNA]</scope>
    <source>
        <strain evidence="2 3">DSM 17069</strain>
    </source>
</reference>
<dbReference type="AlphaFoldDB" id="A0A0A0HQ59"/>
<gene>
    <name evidence="2" type="ORF">rosmuc_00849</name>
</gene>
<dbReference type="PATRIC" id="fig|1288298.3.peg.858"/>
<feature type="domain" description="Hedgehog/Intein (Hint)" evidence="1">
    <location>
        <begin position="63"/>
        <end position="207"/>
    </location>
</feature>
<proteinExistence type="predicted"/>
<dbReference type="RefSeq" id="WP_037270277.1">
    <property type="nucleotide sequence ID" value="NZ_KN293976.1"/>
</dbReference>